<keyword evidence="6" id="KW-0472">Membrane</keyword>
<feature type="transmembrane region" description="Helical" evidence="6">
    <location>
        <begin position="1105"/>
        <end position="1129"/>
    </location>
</feature>
<dbReference type="CDD" id="cd02440">
    <property type="entry name" value="AdoMet_MTases"/>
    <property type="match status" value="1"/>
</dbReference>
<reference evidence="8" key="1">
    <citation type="submission" date="2021-02" db="EMBL/GenBank/DDBJ databases">
        <authorList>
            <person name="Dougan E. K."/>
            <person name="Rhodes N."/>
            <person name="Thang M."/>
            <person name="Chan C."/>
        </authorList>
    </citation>
    <scope>NUCLEOTIDE SEQUENCE</scope>
</reference>
<dbReference type="NCBIfam" id="NF003121">
    <property type="entry name" value="PRK04038.1"/>
    <property type="match status" value="1"/>
</dbReference>
<evidence type="ECO:0000256" key="2">
    <source>
        <dbReference type="ARBA" id="ARBA00022980"/>
    </source>
</evidence>
<dbReference type="InterPro" id="IPR020934">
    <property type="entry name" value="Ribosomal_uS19_CS"/>
</dbReference>
<proteinExistence type="inferred from homology"/>
<dbReference type="Gene3D" id="1.20.910.10">
    <property type="entry name" value="Heme oxygenase-like"/>
    <property type="match status" value="1"/>
</dbReference>
<dbReference type="InterPro" id="IPR016084">
    <property type="entry name" value="Haem_Oase-like_multi-hlx"/>
</dbReference>
<feature type="region of interest" description="Disordered" evidence="5">
    <location>
        <begin position="691"/>
        <end position="767"/>
    </location>
</feature>
<dbReference type="InterPro" id="IPR002222">
    <property type="entry name" value="Ribosomal_uS19"/>
</dbReference>
<dbReference type="SUPFAM" id="SSF53335">
    <property type="entry name" value="S-adenosyl-L-methionine-dependent methyltransferases"/>
    <property type="match status" value="1"/>
</dbReference>
<feature type="region of interest" description="Disordered" evidence="5">
    <location>
        <begin position="804"/>
        <end position="860"/>
    </location>
</feature>
<feature type="compositionally biased region" description="Basic and acidic residues" evidence="5">
    <location>
        <begin position="621"/>
        <end position="631"/>
    </location>
</feature>
<dbReference type="InterPro" id="IPR005713">
    <property type="entry name" value="Ribosomal_uS19_euk/arc"/>
</dbReference>
<dbReference type="GO" id="GO:0006412">
    <property type="term" value="P:translation"/>
    <property type="evidence" value="ECO:0007669"/>
    <property type="project" value="InterPro"/>
</dbReference>
<dbReference type="SUPFAM" id="SSF54570">
    <property type="entry name" value="Ribosomal protein S19"/>
    <property type="match status" value="1"/>
</dbReference>
<evidence type="ECO:0000256" key="4">
    <source>
        <dbReference type="RuleBase" id="RU003485"/>
    </source>
</evidence>
<feature type="compositionally biased region" description="Basic and acidic residues" evidence="5">
    <location>
        <begin position="744"/>
        <end position="758"/>
    </location>
</feature>
<evidence type="ECO:0000256" key="5">
    <source>
        <dbReference type="SAM" id="MobiDB-lite"/>
    </source>
</evidence>
<dbReference type="HAMAP" id="MF_00531">
    <property type="entry name" value="Ribosomal_uS19"/>
    <property type="match status" value="1"/>
</dbReference>
<dbReference type="PANTHER" id="PTHR11880:SF2">
    <property type="entry name" value="SMALL RIBOSOMAL SUBUNIT PROTEIN US19"/>
    <property type="match status" value="1"/>
</dbReference>
<dbReference type="GO" id="GO:0003735">
    <property type="term" value="F:structural constituent of ribosome"/>
    <property type="evidence" value="ECO:0007669"/>
    <property type="project" value="InterPro"/>
</dbReference>
<gene>
    <name evidence="8" type="ORF">PGLA1383_LOCUS30347</name>
</gene>
<dbReference type="PRINTS" id="PR00975">
    <property type="entry name" value="RIBOSOMALS19"/>
</dbReference>
<dbReference type="OrthoDB" id="10258210at2759"/>
<dbReference type="SUPFAM" id="SSF48613">
    <property type="entry name" value="Heme oxygenase-like"/>
    <property type="match status" value="1"/>
</dbReference>
<feature type="region of interest" description="Disordered" evidence="5">
    <location>
        <begin position="1627"/>
        <end position="1648"/>
    </location>
</feature>
<protein>
    <recommendedName>
        <fullName evidence="7">Thiaminase-2/PQQC domain-containing protein</fullName>
    </recommendedName>
</protein>
<dbReference type="GO" id="GO:0006772">
    <property type="term" value="P:thiamine metabolic process"/>
    <property type="evidence" value="ECO:0007669"/>
    <property type="project" value="UniProtKB-ARBA"/>
</dbReference>
<dbReference type="InterPro" id="IPR023575">
    <property type="entry name" value="Ribosomal_uS19_SF"/>
</dbReference>
<dbReference type="PROSITE" id="PS00323">
    <property type="entry name" value="RIBOSOMAL_S19"/>
    <property type="match status" value="1"/>
</dbReference>
<keyword evidence="2 4" id="KW-0689">Ribosomal protein</keyword>
<keyword evidence="6" id="KW-1133">Transmembrane helix</keyword>
<keyword evidence="6" id="KW-0812">Transmembrane</keyword>
<evidence type="ECO:0000313" key="9">
    <source>
        <dbReference type="Proteomes" id="UP000654075"/>
    </source>
</evidence>
<feature type="domain" description="Thiaminase-2/PQQC" evidence="7">
    <location>
        <begin position="1343"/>
        <end position="1542"/>
    </location>
</feature>
<dbReference type="InterPro" id="IPR019410">
    <property type="entry name" value="Methyltransf_16"/>
</dbReference>
<dbReference type="Gene3D" id="3.40.50.150">
    <property type="entry name" value="Vaccinia Virus protein VP39"/>
    <property type="match status" value="1"/>
</dbReference>
<name>A0A813FIG0_POLGL</name>
<dbReference type="Gene3D" id="3.30.860.10">
    <property type="entry name" value="30s Ribosomal Protein S19, Chain A"/>
    <property type="match status" value="1"/>
</dbReference>
<accession>A0A813FIG0</accession>
<evidence type="ECO:0000259" key="7">
    <source>
        <dbReference type="Pfam" id="PF03070"/>
    </source>
</evidence>
<dbReference type="InterPro" id="IPR004305">
    <property type="entry name" value="Thiaminase-2/PQQC"/>
</dbReference>
<dbReference type="NCBIfam" id="TIGR01025">
    <property type="entry name" value="uS19_arch"/>
    <property type="match status" value="1"/>
</dbReference>
<organism evidence="8 9">
    <name type="scientific">Polarella glacialis</name>
    <name type="common">Dinoflagellate</name>
    <dbReference type="NCBI Taxonomy" id="89957"/>
    <lineage>
        <taxon>Eukaryota</taxon>
        <taxon>Sar</taxon>
        <taxon>Alveolata</taxon>
        <taxon>Dinophyceae</taxon>
        <taxon>Suessiales</taxon>
        <taxon>Suessiaceae</taxon>
        <taxon>Polarella</taxon>
    </lineage>
</organism>
<comment type="similarity">
    <text evidence="1 4">Belongs to the universal ribosomal protein uS19 family.</text>
</comment>
<sequence>MPWSVHAGILQSQRIPRRVCAESMDRAISFFLADQVGGLPFQRPWATSVPVAQWEESAPRSSNISVLLGIFILMNCVTVFAKYPAILMDSVIVRAKYPDIVIDTERVESASALRSWRRKTRPPVWPGLPGQWMRQPERSEWQKQGPPLPKCKEGVATSVGLGNAARVHNAAVLPLLAVAKLSEPVVLFRLLHALGELAPYYVTALRQGVGVSSTGHQVWHGSSILSSFLLSQQLPAFEESSTERAVTSDEFSAPEALRAKVSCEANVLELGSGTGKLAMELALGSWSRIIATDGEKGVVRNLKYNVQANRLGHAIRCRKWDWDDENPSDVDLSKVDLCIGSDLVYYNRQHTNLVSTLRTVLTAKGPKCRPTRVILLVTIRSMDDQCGRIVHRVSADGYEGSSIQRFVEQELPEQHLGSRRLSIPGEVFENCACPLVREAFESDDSRQAMALFEGFAAVQVTLYTLSIKLPTLKEDPERYRPLGNSDVSTFADVYTKACSSLVLLMSSAPASCSDMHEPDSRPHKDQLLVSGWGTAAQCEEVDAARLGGVTPCASAGQSVNVFKLGFALSRSSPQVSDAAACVGCFHSRRPNSFYQDLGDTKLGTYSVRRMVEQELLLPERQQRREQVRNPEEVQQPQQPWRTEQLQRSEQLQQKPSEQDIDGWQTQWLENEFGKGTGSWLASAVDFSALLPDPGSSDEKQNSAEDSGELSKRRSAGGRRLRKSEPGLPPGRPRSPASGYPQNPGERRGMRDGQGRDNGSEEPWLFGQGPPLWEIAYRTPDNRPTSNSDWLAMSNSWLLRHELDKHGHGQPRSRSVSPLPSPPAPSFRSPGRCASVRDGSPAPWRQSAPAEPGSPLLVQRSIGTPSAPWSLPAMRPGSLGLGLSGRGAAEVDLARPCYSASPPASVRAHSEPPVSATGPPAHWNDFVVFGHGCSVSSSTYSAFGGYVPAETIAPVVPRIFPHAGHGIKTASVHPAICNWRGTDFPVALTIADGSPHVAGASELLHPGAGLWRMSGNRPSASPKTSFVTVLVFFEFEHGSIHGGLCDAKAEVHSDVMLLFKIGPIGPTPDIIAFTFGPEATQLFHKLSTTCLVFVILGNRIGSAKGIGVLVVPMVLVELVVLVALVVLLALVVRMVLAVRMVLLVLLVPVALALLMVLASGLPSIADISPTGPALDPTPPSGEGFSSRAARTRCCGRTRKRALEQPLQYHRHVYEVGQLRALWSTHWCITTMAPQVWPYKKMFSGPDASSSAWTSHDDAYQGIHLKPRAIAFNIICGMTLLVLGFFGGLALPRSTSRKMTSESVTESVMLEAVPGSNPCNATAKLTPGQILVWLREQDFNKETEHALLNHPIVMAAEDRTLPLEAVKLVLLEEFSIEQSDLRSMAAALTRFGGHTASRSFFLESTNDENAAFQDLVAMAKLFGISEAMLSSYQPMPAAHAYSAYLAQLSNYGGAAAIAAGFAVNFPTWGKMCASIRDALLKPPYSFSTADVQFFTDFAEPTPGYDEMATAVIAEGMANGETPETIRSAVMLLQGYERMFWDTVWAKATSRKLSSTCLSALVATLNGISMPRVADVNSMATKRIGQRCRFSIDYSMVSRKDVTFGAPVLCLRAMGRDRSNSRAIASAMLRPDQETSVGAASPEPPPRVRSRAAQSAVVARMTRVKGHLAVLTFGITFLYLLREFLVGTAGNTWAYSRPENMNPFWSMLMFGQRRVKDLHITSFVSVSDSQRDRYTGPHVHNVDFDALPNPHLNVVLAEGGPGKCAGLSTQTCDDAEATMQTFADIVHPPHGTILRLPFQVQTKKMAEEDETKKKRTFRKYSYRGIDLDKLLDLSNQDLMELFRARQRRKFSRGIKRKPITVLKKLRKAKRDTAYGEKPEAVKTHLRNMVIVPEMIGSVVGVYNGKQYINVEIKPEMIGHYLGEFSITYKPIKHGRAGMGGKGAMFVPLS</sequence>
<comment type="caution">
    <text evidence="8">The sequence shown here is derived from an EMBL/GenBank/DDBJ whole genome shotgun (WGS) entry which is preliminary data.</text>
</comment>
<feature type="transmembrane region" description="Helical" evidence="6">
    <location>
        <begin position="1268"/>
        <end position="1289"/>
    </location>
</feature>
<feature type="region of interest" description="Disordered" evidence="5">
    <location>
        <begin position="621"/>
        <end position="658"/>
    </location>
</feature>
<dbReference type="GO" id="GO:0000028">
    <property type="term" value="P:ribosomal small subunit assembly"/>
    <property type="evidence" value="ECO:0007669"/>
    <property type="project" value="TreeGrafter"/>
</dbReference>
<evidence type="ECO:0000256" key="1">
    <source>
        <dbReference type="ARBA" id="ARBA00007345"/>
    </source>
</evidence>
<dbReference type="EMBL" id="CAJNNV010025129">
    <property type="protein sequence ID" value="CAE8612557.1"/>
    <property type="molecule type" value="Genomic_DNA"/>
</dbReference>
<dbReference type="Pfam" id="PF03070">
    <property type="entry name" value="TENA_THI-4"/>
    <property type="match status" value="1"/>
</dbReference>
<evidence type="ECO:0000256" key="6">
    <source>
        <dbReference type="SAM" id="Phobius"/>
    </source>
</evidence>
<dbReference type="Pfam" id="PF10294">
    <property type="entry name" value="Methyltransf_16"/>
    <property type="match status" value="1"/>
</dbReference>
<dbReference type="Pfam" id="PF00203">
    <property type="entry name" value="Ribosomal_S19"/>
    <property type="match status" value="1"/>
</dbReference>
<keyword evidence="3 4" id="KW-0687">Ribonucleoprotein</keyword>
<keyword evidence="9" id="KW-1185">Reference proteome</keyword>
<dbReference type="InterPro" id="IPR029063">
    <property type="entry name" value="SAM-dependent_MTases_sf"/>
</dbReference>
<feature type="compositionally biased region" description="Basic residues" evidence="5">
    <location>
        <begin position="712"/>
        <end position="721"/>
    </location>
</feature>
<dbReference type="GO" id="GO:0022627">
    <property type="term" value="C:cytosolic small ribosomal subunit"/>
    <property type="evidence" value="ECO:0007669"/>
    <property type="project" value="TreeGrafter"/>
</dbReference>
<feature type="transmembrane region" description="Helical" evidence="6">
    <location>
        <begin position="1135"/>
        <end position="1157"/>
    </location>
</feature>
<evidence type="ECO:0000256" key="3">
    <source>
        <dbReference type="ARBA" id="ARBA00023274"/>
    </source>
</evidence>
<evidence type="ECO:0000313" key="8">
    <source>
        <dbReference type="EMBL" id="CAE8612557.1"/>
    </source>
</evidence>
<dbReference type="Proteomes" id="UP000654075">
    <property type="component" value="Unassembled WGS sequence"/>
</dbReference>
<feature type="compositionally biased region" description="Polar residues" evidence="5">
    <location>
        <begin position="632"/>
        <end position="655"/>
    </location>
</feature>
<dbReference type="PANTHER" id="PTHR11880">
    <property type="entry name" value="RIBOSOMAL PROTEIN S19P FAMILY MEMBER"/>
    <property type="match status" value="1"/>
</dbReference>
<dbReference type="FunFam" id="3.30.860.10:FF:000002">
    <property type="entry name" value="40S ribosomal protein S15"/>
    <property type="match status" value="1"/>
</dbReference>
<dbReference type="GO" id="GO:0003723">
    <property type="term" value="F:RNA binding"/>
    <property type="evidence" value="ECO:0007669"/>
    <property type="project" value="InterPro"/>
</dbReference>